<dbReference type="EMBL" id="SNWF01000004">
    <property type="protein sequence ID" value="TDN94423.1"/>
    <property type="molecule type" value="Genomic_DNA"/>
</dbReference>
<evidence type="ECO:0000259" key="1">
    <source>
        <dbReference type="Pfam" id="PF00501"/>
    </source>
</evidence>
<accession>A0A4R6GHN0</accession>
<organism evidence="2 3">
    <name type="scientific">Herminiimonas fonticola</name>
    <dbReference type="NCBI Taxonomy" id="303380"/>
    <lineage>
        <taxon>Bacteria</taxon>
        <taxon>Pseudomonadati</taxon>
        <taxon>Pseudomonadota</taxon>
        <taxon>Betaproteobacteria</taxon>
        <taxon>Burkholderiales</taxon>
        <taxon>Oxalobacteraceae</taxon>
        <taxon>Herminiimonas</taxon>
    </lineage>
</organism>
<proteinExistence type="predicted"/>
<gene>
    <name evidence="2" type="ORF">EV677_0967</name>
</gene>
<dbReference type="OrthoDB" id="8774433at2"/>
<evidence type="ECO:0000313" key="3">
    <source>
        <dbReference type="Proteomes" id="UP000294737"/>
    </source>
</evidence>
<dbReference type="InterPro" id="IPR042099">
    <property type="entry name" value="ANL_N_sf"/>
</dbReference>
<feature type="domain" description="AMP-dependent synthetase/ligase" evidence="1">
    <location>
        <begin position="8"/>
        <end position="116"/>
    </location>
</feature>
<comment type="caution">
    <text evidence="2">The sequence shown here is derived from an EMBL/GenBank/DDBJ whole genome shotgun (WGS) entry which is preliminary data.</text>
</comment>
<reference evidence="2 3" key="1">
    <citation type="submission" date="2019-03" db="EMBL/GenBank/DDBJ databases">
        <title>Genomic Encyclopedia of Type Strains, Phase IV (KMG-IV): sequencing the most valuable type-strain genomes for metagenomic binning, comparative biology and taxonomic classification.</title>
        <authorList>
            <person name="Goeker M."/>
        </authorList>
    </citation>
    <scope>NUCLEOTIDE SEQUENCE [LARGE SCALE GENOMIC DNA]</scope>
    <source>
        <strain evidence="2 3">DSM 18555</strain>
    </source>
</reference>
<name>A0A4R6GHN0_9BURK</name>
<sequence>MNLFTILRHHVATQPNAIASRSSRRVVTYRKFWSRIERATARLKSEWHVKAGDTVVYWGQGHQDALMFYIAVARCGAKLLPLEHAPLHQESIAILKNIPAVLLLHDDETIFEVPPAAPVIANLSSLIAIRCHHTPPVSEDITQPSLISLLALEDGSLQASEQSLQQLMENATPYIESNIAQEFRIAEALFDTDIFTPHVLPVLASGGTIIFR</sequence>
<evidence type="ECO:0000313" key="2">
    <source>
        <dbReference type="EMBL" id="TDN94423.1"/>
    </source>
</evidence>
<dbReference type="InterPro" id="IPR000873">
    <property type="entry name" value="AMP-dep_synth/lig_dom"/>
</dbReference>
<protein>
    <submittedName>
        <fullName evidence="2">AMP-binding enzyme</fullName>
    </submittedName>
</protein>
<dbReference type="RefSeq" id="WP_112991075.1">
    <property type="nucleotide sequence ID" value="NZ_PTLZ01000001.1"/>
</dbReference>
<keyword evidence="3" id="KW-1185">Reference proteome</keyword>
<dbReference type="SUPFAM" id="SSF56801">
    <property type="entry name" value="Acetyl-CoA synthetase-like"/>
    <property type="match status" value="1"/>
</dbReference>
<dbReference type="Pfam" id="PF00501">
    <property type="entry name" value="AMP-binding"/>
    <property type="match status" value="1"/>
</dbReference>
<dbReference type="Gene3D" id="3.40.50.12780">
    <property type="entry name" value="N-terminal domain of ligase-like"/>
    <property type="match status" value="1"/>
</dbReference>
<dbReference type="AlphaFoldDB" id="A0A4R6GHN0"/>
<dbReference type="Proteomes" id="UP000294737">
    <property type="component" value="Unassembled WGS sequence"/>
</dbReference>